<dbReference type="InterPro" id="IPR049492">
    <property type="entry name" value="BD-FAE-like_dom"/>
</dbReference>
<dbReference type="InterPro" id="IPR029058">
    <property type="entry name" value="AB_hydrolase_fold"/>
</dbReference>
<feature type="chain" id="PRO_5038669985" evidence="3">
    <location>
        <begin position="21"/>
        <end position="363"/>
    </location>
</feature>
<evidence type="ECO:0000256" key="2">
    <source>
        <dbReference type="SAM" id="MobiDB-lite"/>
    </source>
</evidence>
<reference evidence="5 6" key="1">
    <citation type="submission" date="2020-08" db="EMBL/GenBank/DDBJ databases">
        <title>Sequencing the genomes of 1000 actinobacteria strains.</title>
        <authorList>
            <person name="Klenk H.-P."/>
        </authorList>
    </citation>
    <scope>NUCLEOTIDE SEQUENCE [LARGE SCALE GENOMIC DNA]</scope>
    <source>
        <strain evidence="5 6">DSM 44772</strain>
    </source>
</reference>
<evidence type="ECO:0000256" key="1">
    <source>
        <dbReference type="ARBA" id="ARBA00022801"/>
    </source>
</evidence>
<dbReference type="RefSeq" id="WP_229808542.1">
    <property type="nucleotide sequence ID" value="NZ_BAAAHD010000033.1"/>
</dbReference>
<feature type="region of interest" description="Disordered" evidence="2">
    <location>
        <begin position="23"/>
        <end position="85"/>
    </location>
</feature>
<proteinExistence type="predicted"/>
<name>A0A7W7IAM9_9ACTN</name>
<sequence length="363" mass="37164">MRKVLVCGAAFAATCVSAVAVPGGAQATSPAPTPPASVPASPSAPPGGGPGTTPPEGAPTGVPGSQEPSASGTSQPVEPDGETDGTVSAEAVMVTPELPRARTYAYGKDRAQRVDVYWRKTEPGAAPRPAVLILHGGYWLHGDKAGWKYFARRLTEEGFVVLSANYRLAPRAQWPAQRDDAMSALAFLKDNAVRWNLDPRRVAVVGASSGGHLATQLGTFGTGSAQVRGVVALSPVTSPSLAYHDGGKPTATPSQRKLRGAVTALLNCAPGVSADEECLAKLEDSNSASHASTGDAPMLLMHTAGDFVPISHSNALAGALTAAGVPATVKGLDGDMHASGLLAGEKTYPTIVAWLKERLRPGS</sequence>
<dbReference type="PANTHER" id="PTHR48081">
    <property type="entry name" value="AB HYDROLASE SUPERFAMILY PROTEIN C4A8.06C"/>
    <property type="match status" value="1"/>
</dbReference>
<feature type="signal peptide" evidence="3">
    <location>
        <begin position="1"/>
        <end position="20"/>
    </location>
</feature>
<organism evidence="5 6">
    <name type="scientific">Actinomadura livida</name>
    <dbReference type="NCBI Taxonomy" id="79909"/>
    <lineage>
        <taxon>Bacteria</taxon>
        <taxon>Bacillati</taxon>
        <taxon>Actinomycetota</taxon>
        <taxon>Actinomycetes</taxon>
        <taxon>Streptosporangiales</taxon>
        <taxon>Thermomonosporaceae</taxon>
        <taxon>Actinomadura</taxon>
    </lineage>
</organism>
<protein>
    <submittedName>
        <fullName evidence="5">Acetyl esterase/lipase</fullName>
    </submittedName>
</protein>
<evidence type="ECO:0000313" key="5">
    <source>
        <dbReference type="EMBL" id="MBB4773223.1"/>
    </source>
</evidence>
<dbReference type="EMBL" id="JACHMV010000001">
    <property type="protein sequence ID" value="MBB4773223.1"/>
    <property type="molecule type" value="Genomic_DNA"/>
</dbReference>
<keyword evidence="3" id="KW-0732">Signal</keyword>
<dbReference type="SUPFAM" id="SSF53474">
    <property type="entry name" value="alpha/beta-Hydrolases"/>
    <property type="match status" value="1"/>
</dbReference>
<evidence type="ECO:0000313" key="6">
    <source>
        <dbReference type="Proteomes" id="UP000549343"/>
    </source>
</evidence>
<feature type="compositionally biased region" description="Polar residues" evidence="2">
    <location>
        <begin position="66"/>
        <end position="76"/>
    </location>
</feature>
<dbReference type="Proteomes" id="UP000549343">
    <property type="component" value="Unassembled WGS sequence"/>
</dbReference>
<feature type="compositionally biased region" description="Pro residues" evidence="2">
    <location>
        <begin position="31"/>
        <end position="57"/>
    </location>
</feature>
<evidence type="ECO:0000256" key="3">
    <source>
        <dbReference type="SAM" id="SignalP"/>
    </source>
</evidence>
<accession>A0A7W7IAM9</accession>
<dbReference type="Gene3D" id="3.40.50.1820">
    <property type="entry name" value="alpha/beta hydrolase"/>
    <property type="match status" value="1"/>
</dbReference>
<keyword evidence="1" id="KW-0378">Hydrolase</keyword>
<dbReference type="AlphaFoldDB" id="A0A7W7IAM9"/>
<evidence type="ECO:0000259" key="4">
    <source>
        <dbReference type="Pfam" id="PF20434"/>
    </source>
</evidence>
<dbReference type="GO" id="GO:0016787">
    <property type="term" value="F:hydrolase activity"/>
    <property type="evidence" value="ECO:0007669"/>
    <property type="project" value="UniProtKB-KW"/>
</dbReference>
<feature type="domain" description="BD-FAE-like" evidence="4">
    <location>
        <begin position="115"/>
        <end position="319"/>
    </location>
</feature>
<dbReference type="PANTHER" id="PTHR48081:SF13">
    <property type="entry name" value="ALPHA_BETA HYDROLASE"/>
    <property type="match status" value="1"/>
</dbReference>
<gene>
    <name evidence="5" type="ORF">F4557_001641</name>
</gene>
<dbReference type="Pfam" id="PF20434">
    <property type="entry name" value="BD-FAE"/>
    <property type="match status" value="1"/>
</dbReference>
<dbReference type="InterPro" id="IPR050300">
    <property type="entry name" value="GDXG_lipolytic_enzyme"/>
</dbReference>
<comment type="caution">
    <text evidence="5">The sequence shown here is derived from an EMBL/GenBank/DDBJ whole genome shotgun (WGS) entry which is preliminary data.</text>
</comment>